<protein>
    <submittedName>
        <fullName evidence="1">Uncharacterized protein</fullName>
    </submittedName>
</protein>
<name>A0A8J5S867_ZIZPA</name>
<dbReference type="EMBL" id="JAAALK010000287">
    <property type="protein sequence ID" value="KAG8060443.1"/>
    <property type="molecule type" value="Genomic_DNA"/>
</dbReference>
<evidence type="ECO:0000313" key="2">
    <source>
        <dbReference type="Proteomes" id="UP000729402"/>
    </source>
</evidence>
<dbReference type="AlphaFoldDB" id="A0A8J5S867"/>
<keyword evidence="2" id="KW-1185">Reference proteome</keyword>
<dbReference type="Proteomes" id="UP000729402">
    <property type="component" value="Unassembled WGS sequence"/>
</dbReference>
<accession>A0A8J5S867</accession>
<comment type="caution">
    <text evidence="1">The sequence shown here is derived from an EMBL/GenBank/DDBJ whole genome shotgun (WGS) entry which is preliminary data.</text>
</comment>
<reference evidence="1" key="2">
    <citation type="submission" date="2021-02" db="EMBL/GenBank/DDBJ databases">
        <authorList>
            <person name="Kimball J.A."/>
            <person name="Haas M.W."/>
            <person name="Macchietto M."/>
            <person name="Kono T."/>
            <person name="Duquette J."/>
            <person name="Shao M."/>
        </authorList>
    </citation>
    <scope>NUCLEOTIDE SEQUENCE</scope>
    <source>
        <tissue evidence="1">Fresh leaf tissue</tissue>
    </source>
</reference>
<reference evidence="1" key="1">
    <citation type="journal article" date="2021" name="bioRxiv">
        <title>Whole Genome Assembly and Annotation of Northern Wild Rice, Zizania palustris L., Supports a Whole Genome Duplication in the Zizania Genus.</title>
        <authorList>
            <person name="Haas M."/>
            <person name="Kono T."/>
            <person name="Macchietto M."/>
            <person name="Millas R."/>
            <person name="McGilp L."/>
            <person name="Shao M."/>
            <person name="Duquette J."/>
            <person name="Hirsch C.N."/>
            <person name="Kimball J."/>
        </authorList>
    </citation>
    <scope>NUCLEOTIDE SEQUENCE</scope>
    <source>
        <tissue evidence="1">Fresh leaf tissue</tissue>
    </source>
</reference>
<gene>
    <name evidence="1" type="ORF">GUJ93_ZPchr0002g25253</name>
</gene>
<sequence length="141" mass="15995">MWSPWSRASYSATLLDAVKHKRRTYFKSSPWGDVKSNPFYNPFGDPHDGVPVSQDIAEWELGDHLHEVGLEVMLELSDGDEDSVQQLLHLGVSNLRWPQDFRYEVEWSLNQIGEPLLRLFDDQGGADHMHGGGDVEEEGST</sequence>
<proteinExistence type="predicted"/>
<evidence type="ECO:0000313" key="1">
    <source>
        <dbReference type="EMBL" id="KAG8060443.1"/>
    </source>
</evidence>
<organism evidence="1 2">
    <name type="scientific">Zizania palustris</name>
    <name type="common">Northern wild rice</name>
    <dbReference type="NCBI Taxonomy" id="103762"/>
    <lineage>
        <taxon>Eukaryota</taxon>
        <taxon>Viridiplantae</taxon>
        <taxon>Streptophyta</taxon>
        <taxon>Embryophyta</taxon>
        <taxon>Tracheophyta</taxon>
        <taxon>Spermatophyta</taxon>
        <taxon>Magnoliopsida</taxon>
        <taxon>Liliopsida</taxon>
        <taxon>Poales</taxon>
        <taxon>Poaceae</taxon>
        <taxon>BOP clade</taxon>
        <taxon>Oryzoideae</taxon>
        <taxon>Oryzeae</taxon>
        <taxon>Zizaniinae</taxon>
        <taxon>Zizania</taxon>
    </lineage>
</organism>